<feature type="domain" description="D-isomer specific 2-hydroxyacid dehydrogenase NAD-binding" evidence="6">
    <location>
        <begin position="102"/>
        <end position="274"/>
    </location>
</feature>
<dbReference type="PANTHER" id="PTHR10996">
    <property type="entry name" value="2-HYDROXYACID DEHYDROGENASE-RELATED"/>
    <property type="match status" value="1"/>
</dbReference>
<feature type="domain" description="D-isomer specific 2-hydroxyacid dehydrogenase catalytic" evidence="5">
    <location>
        <begin position="39"/>
        <end position="305"/>
    </location>
</feature>
<dbReference type="Proteomes" id="UP000027583">
    <property type="component" value="Unassembled WGS sequence"/>
</dbReference>
<dbReference type="Pfam" id="PF02826">
    <property type="entry name" value="2-Hacid_dh_C"/>
    <property type="match status" value="1"/>
</dbReference>
<reference evidence="7 8" key="1">
    <citation type="journal article" date="2014" name="Genome Biol. Evol.">
        <title>Acetic acid bacteria genomes reveal functional traits for adaptation to life in insect guts.</title>
        <authorList>
            <person name="Chouaia B."/>
            <person name="Gaiarsa S."/>
            <person name="Crotti E."/>
            <person name="Comandatore F."/>
            <person name="Degli Esposti M."/>
            <person name="Ricci I."/>
            <person name="Alma A."/>
            <person name="Favia G."/>
            <person name="Bandi C."/>
            <person name="Daffonchio D."/>
        </authorList>
    </citation>
    <scope>NUCLEOTIDE SEQUENCE [LARGE SCALE GENOMIC DNA]</scope>
    <source>
        <strain evidence="7 8">SF2.1</strain>
    </source>
</reference>
<dbReference type="SUPFAM" id="SSF51735">
    <property type="entry name" value="NAD(P)-binding Rossmann-fold domains"/>
    <property type="match status" value="1"/>
</dbReference>
<organism evidence="7 8">
    <name type="scientific">Asaia bogorensis</name>
    <dbReference type="NCBI Taxonomy" id="91915"/>
    <lineage>
        <taxon>Bacteria</taxon>
        <taxon>Pseudomonadati</taxon>
        <taxon>Pseudomonadota</taxon>
        <taxon>Alphaproteobacteria</taxon>
        <taxon>Acetobacterales</taxon>
        <taxon>Acetobacteraceae</taxon>
        <taxon>Asaia</taxon>
    </lineage>
</organism>
<evidence type="ECO:0000259" key="6">
    <source>
        <dbReference type="Pfam" id="PF02826"/>
    </source>
</evidence>
<dbReference type="RefSeq" id="WP_023977281.1">
    <property type="nucleotide sequence ID" value="NZ_CBLX010000009.1"/>
</dbReference>
<dbReference type="EC" id="1.1.1.95" evidence="7"/>
<evidence type="ECO:0000256" key="4">
    <source>
        <dbReference type="RuleBase" id="RU003719"/>
    </source>
</evidence>
<comment type="similarity">
    <text evidence="4">Belongs to the D-isomer specific 2-hydroxyacid dehydrogenase family.</text>
</comment>
<dbReference type="InterPro" id="IPR006140">
    <property type="entry name" value="D-isomer_DH_NAD-bd"/>
</dbReference>
<dbReference type="GO" id="GO:0030267">
    <property type="term" value="F:glyoxylate reductase (NADPH) activity"/>
    <property type="evidence" value="ECO:0007669"/>
    <property type="project" value="TreeGrafter"/>
</dbReference>
<dbReference type="AlphaFoldDB" id="A0A060QFS1"/>
<keyword evidence="2 4" id="KW-0560">Oxidoreductase</keyword>
<name>A0A060QFS1_9PROT</name>
<dbReference type="PROSITE" id="PS00065">
    <property type="entry name" value="D_2_HYDROXYACID_DH_1"/>
    <property type="match status" value="1"/>
</dbReference>
<evidence type="ECO:0000313" key="7">
    <source>
        <dbReference type="EMBL" id="CDG39538.1"/>
    </source>
</evidence>
<evidence type="ECO:0000256" key="3">
    <source>
        <dbReference type="ARBA" id="ARBA00023027"/>
    </source>
</evidence>
<evidence type="ECO:0000256" key="1">
    <source>
        <dbReference type="ARBA" id="ARBA00022857"/>
    </source>
</evidence>
<proteinExistence type="inferred from homology"/>
<dbReference type="InterPro" id="IPR050223">
    <property type="entry name" value="D-isomer_2-hydroxyacid_DH"/>
</dbReference>
<evidence type="ECO:0000256" key="2">
    <source>
        <dbReference type="ARBA" id="ARBA00023002"/>
    </source>
</evidence>
<dbReference type="InterPro" id="IPR006139">
    <property type="entry name" value="D-isomer_2_OHA_DH_cat_dom"/>
</dbReference>
<dbReference type="SUPFAM" id="SSF52283">
    <property type="entry name" value="Formate/glycerate dehydrogenase catalytic domain-like"/>
    <property type="match status" value="1"/>
</dbReference>
<gene>
    <name evidence="7" type="ORF">ASAP_1493</name>
</gene>
<dbReference type="FunFam" id="3.40.50.720:FF:000213">
    <property type="entry name" value="Putative 2-hydroxyacid dehydrogenase"/>
    <property type="match status" value="1"/>
</dbReference>
<accession>A0A060QFS1</accession>
<evidence type="ECO:0000259" key="5">
    <source>
        <dbReference type="Pfam" id="PF00389"/>
    </source>
</evidence>
<dbReference type="EMBL" id="CBLX010000009">
    <property type="protein sequence ID" value="CDG39538.1"/>
    <property type="molecule type" value="Genomic_DNA"/>
</dbReference>
<dbReference type="Pfam" id="PF00389">
    <property type="entry name" value="2-Hacid_dh"/>
    <property type="match status" value="1"/>
</dbReference>
<dbReference type="GO" id="GO:0005829">
    <property type="term" value="C:cytosol"/>
    <property type="evidence" value="ECO:0007669"/>
    <property type="project" value="TreeGrafter"/>
</dbReference>
<dbReference type="eggNOG" id="COG1052">
    <property type="taxonomic scope" value="Bacteria"/>
</dbReference>
<dbReference type="PANTHER" id="PTHR10996:SF178">
    <property type="entry name" value="2-HYDROXYACID DEHYDROGENASE YGL185C-RELATED"/>
    <property type="match status" value="1"/>
</dbReference>
<keyword evidence="3" id="KW-0520">NAD</keyword>
<keyword evidence="1" id="KW-0521">NADP</keyword>
<dbReference type="Gene3D" id="3.40.50.720">
    <property type="entry name" value="NAD(P)-binding Rossmann-like Domain"/>
    <property type="match status" value="2"/>
</dbReference>
<dbReference type="GO" id="GO:0051287">
    <property type="term" value="F:NAD binding"/>
    <property type="evidence" value="ECO:0007669"/>
    <property type="project" value="InterPro"/>
</dbReference>
<reference evidence="7 8" key="2">
    <citation type="journal article" date="2014" name="PLoS ONE">
        <title>Evolution of mitochondria reconstructed from the energy metabolism of living bacteria.</title>
        <authorList>
            <person name="Degli Esposti M."/>
            <person name="Chouaia B."/>
            <person name="Comandatore F."/>
            <person name="Crotti E."/>
            <person name="Sassera D."/>
            <person name="Lievens P.M."/>
            <person name="Daffonchio D."/>
            <person name="Bandi C."/>
        </authorList>
    </citation>
    <scope>NUCLEOTIDE SEQUENCE [LARGE SCALE GENOMIC DNA]</scope>
    <source>
        <strain evidence="7 8">SF2.1</strain>
    </source>
</reference>
<dbReference type="InterPro" id="IPR029752">
    <property type="entry name" value="D-isomer_DH_CS1"/>
</dbReference>
<evidence type="ECO:0000313" key="8">
    <source>
        <dbReference type="Proteomes" id="UP000027583"/>
    </source>
</evidence>
<dbReference type="CDD" id="cd12156">
    <property type="entry name" value="HPPR"/>
    <property type="match status" value="1"/>
</dbReference>
<dbReference type="InterPro" id="IPR036291">
    <property type="entry name" value="NAD(P)-bd_dom_sf"/>
</dbReference>
<comment type="caution">
    <text evidence="7">The sequence shown here is derived from an EMBL/GenBank/DDBJ whole genome shotgun (WGS) entry which is preliminary data.</text>
</comment>
<sequence>MKPHILLIEPMMPFVEAELEQGYVLHRWNGETLPSGVSIRGVVTGGGTGLPRKLMDALPDLEIITINGIGTDAVDLVEATRRNIAVTVTRDVLTDDVADLAMTLILSALRDLLPGDALVRQGLWGSKGLPLSRKVSGAKLGIVGMGQVGQAIARRAQAFSMPVSYFSRRDLSLPGIPFVADLKALAEASDVLVVAASGGAQSRHLISEAIIEAVGPEGLLVNVARGSVVDEEALVRALQDGRLGRAALDVFADEPRVPQALTTMGNVVLQPHRASATIETRTAMGRLVLDNLVAHFAGTPLLTPVFPATVPASSAPVAAREAEPAS</sequence>
<protein>
    <submittedName>
        <fullName evidence="7">D-3-phosphoglycerate dehydrogenase</fullName>
        <ecNumber evidence="7">1.1.1.95</ecNumber>
    </submittedName>
</protein>
<dbReference type="GO" id="GO:0016618">
    <property type="term" value="F:hydroxypyruvate reductase [NAD(P)H] activity"/>
    <property type="evidence" value="ECO:0007669"/>
    <property type="project" value="TreeGrafter"/>
</dbReference>
<dbReference type="GO" id="GO:0004617">
    <property type="term" value="F:phosphoglycerate dehydrogenase activity"/>
    <property type="evidence" value="ECO:0007669"/>
    <property type="project" value="UniProtKB-EC"/>
</dbReference>